<evidence type="ECO:0000313" key="2">
    <source>
        <dbReference type="EMBL" id="PRY20625.1"/>
    </source>
</evidence>
<keyword evidence="1" id="KW-0732">Signal</keyword>
<comment type="caution">
    <text evidence="2">The sequence shown here is derived from an EMBL/GenBank/DDBJ whole genome shotgun (WGS) entry which is preliminary data.</text>
</comment>
<proteinExistence type="predicted"/>
<dbReference type="Gene3D" id="2.180.10.10">
    <property type="entry name" value="RHS repeat-associated core"/>
    <property type="match status" value="1"/>
</dbReference>
<evidence type="ECO:0000313" key="3">
    <source>
        <dbReference type="Proteomes" id="UP000238375"/>
    </source>
</evidence>
<dbReference type="PROSITE" id="PS51257">
    <property type="entry name" value="PROKAR_LIPOPROTEIN"/>
    <property type="match status" value="1"/>
</dbReference>
<gene>
    <name evidence="2" type="ORF">CLV58_1577</name>
</gene>
<name>A0A2T0RHH7_9BACT</name>
<evidence type="ECO:0000256" key="1">
    <source>
        <dbReference type="SAM" id="SignalP"/>
    </source>
</evidence>
<accession>A0A2T0RHH7</accession>
<dbReference type="EMBL" id="PVTE01000057">
    <property type="protein sequence ID" value="PRY20625.1"/>
    <property type="molecule type" value="Genomic_DNA"/>
</dbReference>
<sequence length="253" mass="28182">MSTVRQLFVFLSLSFLVSLTACQDHLNTPSTPRYRISQYRESIGRSSYTFTFQYGSDGRLATVVNTGNSGPYTYQMQYNAQGQLSRIEGTPNIANIGRASYKTYEYDGSGNLTTTKLYYLSQSNQTYELYETRTLTYNSDKLPVTNTVFIVPGASTSTYNYAYTNGNQTQTTINSPGQPTTTYSEQFDNTPNPLYGLIGMPEGYNVSVVNRNNSIGPNRKATYGSNGLISDLVIGTNLDAAQSRFLTFTYETY</sequence>
<protein>
    <submittedName>
        <fullName evidence="2">YD repeat-containing protein</fullName>
    </submittedName>
</protein>
<dbReference type="Proteomes" id="UP000238375">
    <property type="component" value="Unassembled WGS sequence"/>
</dbReference>
<reference evidence="2 3" key="1">
    <citation type="submission" date="2018-03" db="EMBL/GenBank/DDBJ databases">
        <title>Genomic Encyclopedia of Archaeal and Bacterial Type Strains, Phase II (KMG-II): from individual species to whole genera.</title>
        <authorList>
            <person name="Goeker M."/>
        </authorList>
    </citation>
    <scope>NUCLEOTIDE SEQUENCE [LARGE SCALE GENOMIC DNA]</scope>
    <source>
        <strain evidence="2 3">DSM 28354</strain>
    </source>
</reference>
<dbReference type="AlphaFoldDB" id="A0A2T0RHH7"/>
<keyword evidence="3" id="KW-1185">Reference proteome</keyword>
<feature type="signal peptide" evidence="1">
    <location>
        <begin position="1"/>
        <end position="21"/>
    </location>
</feature>
<organism evidence="2 3">
    <name type="scientific">Spirosoma oryzae</name>
    <dbReference type="NCBI Taxonomy" id="1469603"/>
    <lineage>
        <taxon>Bacteria</taxon>
        <taxon>Pseudomonadati</taxon>
        <taxon>Bacteroidota</taxon>
        <taxon>Cytophagia</taxon>
        <taxon>Cytophagales</taxon>
        <taxon>Cytophagaceae</taxon>
        <taxon>Spirosoma</taxon>
    </lineage>
</organism>
<feature type="chain" id="PRO_5015485506" evidence="1">
    <location>
        <begin position="22"/>
        <end position="253"/>
    </location>
</feature>